<dbReference type="HOGENOM" id="CLU_069839_0_0_1"/>
<dbReference type="KEGG" id="bze:COCCADRAFT_38197"/>
<dbReference type="SUPFAM" id="SSF81383">
    <property type="entry name" value="F-box domain"/>
    <property type="match status" value="1"/>
</dbReference>
<feature type="domain" description="F-box" evidence="2">
    <location>
        <begin position="58"/>
        <end position="113"/>
    </location>
</feature>
<name>W6YKF5_COCC2</name>
<dbReference type="Proteomes" id="UP000053841">
    <property type="component" value="Unassembled WGS sequence"/>
</dbReference>
<evidence type="ECO:0000256" key="1">
    <source>
        <dbReference type="SAM" id="MobiDB-lite"/>
    </source>
</evidence>
<evidence type="ECO:0000313" key="4">
    <source>
        <dbReference type="Proteomes" id="UP000053841"/>
    </source>
</evidence>
<reference evidence="3 4" key="1">
    <citation type="journal article" date="2013" name="PLoS Genet.">
        <title>Comparative genome structure, secondary metabolite, and effector coding capacity across Cochliobolus pathogens.</title>
        <authorList>
            <person name="Condon B.J."/>
            <person name="Leng Y."/>
            <person name="Wu D."/>
            <person name="Bushley K.E."/>
            <person name="Ohm R.A."/>
            <person name="Otillar R."/>
            <person name="Martin J."/>
            <person name="Schackwitz W."/>
            <person name="Grimwood J."/>
            <person name="MohdZainudin N."/>
            <person name="Xue C."/>
            <person name="Wang R."/>
            <person name="Manning V.A."/>
            <person name="Dhillon B."/>
            <person name="Tu Z.J."/>
            <person name="Steffenson B.J."/>
            <person name="Salamov A."/>
            <person name="Sun H."/>
            <person name="Lowry S."/>
            <person name="LaButti K."/>
            <person name="Han J."/>
            <person name="Copeland A."/>
            <person name="Lindquist E."/>
            <person name="Barry K."/>
            <person name="Schmutz J."/>
            <person name="Baker S.E."/>
            <person name="Ciuffetti L.M."/>
            <person name="Grigoriev I.V."/>
            <person name="Zhong S."/>
            <person name="Turgeon B.G."/>
        </authorList>
    </citation>
    <scope>NUCLEOTIDE SEQUENCE [LARGE SCALE GENOMIC DNA]</scope>
    <source>
        <strain evidence="3 4">26-R-13</strain>
    </source>
</reference>
<feature type="region of interest" description="Disordered" evidence="1">
    <location>
        <begin position="316"/>
        <end position="342"/>
    </location>
</feature>
<dbReference type="RefSeq" id="XP_007713936.1">
    <property type="nucleotide sequence ID" value="XM_007715746.1"/>
</dbReference>
<evidence type="ECO:0000313" key="3">
    <source>
        <dbReference type="EMBL" id="EUC31791.1"/>
    </source>
</evidence>
<proteinExistence type="predicted"/>
<dbReference type="OrthoDB" id="190265at2759"/>
<dbReference type="CDD" id="cd09917">
    <property type="entry name" value="F-box_SF"/>
    <property type="match status" value="1"/>
</dbReference>
<gene>
    <name evidence="3" type="ORF">COCCADRAFT_38197</name>
</gene>
<dbReference type="PROSITE" id="PS50181">
    <property type="entry name" value="FBOX"/>
    <property type="match status" value="1"/>
</dbReference>
<protein>
    <recommendedName>
        <fullName evidence="2">F-box domain-containing protein</fullName>
    </recommendedName>
</protein>
<keyword evidence="4" id="KW-1185">Reference proteome</keyword>
<dbReference type="AlphaFoldDB" id="W6YKF5"/>
<dbReference type="SMART" id="SM00256">
    <property type="entry name" value="FBOX"/>
    <property type="match status" value="1"/>
</dbReference>
<dbReference type="InterPro" id="IPR001810">
    <property type="entry name" value="F-box_dom"/>
</dbReference>
<sequence>MDATELAAVQKLLKEIRIYATQGPANANDPDAFDEIRKARFGKALPYEESQDVILDPTKKLPFLPTEILSEITSHTAPSDLSNLRQTSKRFRFATKSLFGKRLVNSRTIYPTYSSLSSFLALLLVDPSYPHLVRTLSLVSEHAAPNAYGYDWAWEELQNREQTGPTTRVDRVIKQSIEMRHERWCTSSAAFVFGGGYRDMLTILFKRLPALQTIRLRKLSLGENIPGPDGIEFLQGALQDLSFYRSGLPVNRVLYQEWQYDMVYQCITTLIDEYGDEYIWDGAGPQADCKTDALAAVKRAKSKAVVVKMKRGVVEEIDEDSDDEMSDEGDSDEEMFDEEDDN</sequence>
<evidence type="ECO:0000259" key="2">
    <source>
        <dbReference type="PROSITE" id="PS50181"/>
    </source>
</evidence>
<organism evidence="3 4">
    <name type="scientific">Cochliobolus carbonum (strain 26-R-13)</name>
    <name type="common">Maize leaf spot fungus</name>
    <name type="synonym">Bipolaris zeicola</name>
    <dbReference type="NCBI Taxonomy" id="930089"/>
    <lineage>
        <taxon>Eukaryota</taxon>
        <taxon>Fungi</taxon>
        <taxon>Dikarya</taxon>
        <taxon>Ascomycota</taxon>
        <taxon>Pezizomycotina</taxon>
        <taxon>Dothideomycetes</taxon>
        <taxon>Pleosporomycetidae</taxon>
        <taxon>Pleosporales</taxon>
        <taxon>Pleosporineae</taxon>
        <taxon>Pleosporaceae</taxon>
        <taxon>Bipolaris</taxon>
    </lineage>
</organism>
<dbReference type="Pfam" id="PF12937">
    <property type="entry name" value="F-box-like"/>
    <property type="match status" value="1"/>
</dbReference>
<dbReference type="eggNOG" id="ENOG502RA88">
    <property type="taxonomic scope" value="Eukaryota"/>
</dbReference>
<accession>W6YKF5</accession>
<dbReference type="GeneID" id="19148710"/>
<dbReference type="InterPro" id="IPR036047">
    <property type="entry name" value="F-box-like_dom_sf"/>
</dbReference>
<dbReference type="EMBL" id="KI964651">
    <property type="protein sequence ID" value="EUC31791.1"/>
    <property type="molecule type" value="Genomic_DNA"/>
</dbReference>